<proteinExistence type="predicted"/>
<gene>
    <name evidence="2" type="ORF">NCTC13043_01419</name>
</gene>
<reference evidence="2 3" key="1">
    <citation type="submission" date="2018-06" db="EMBL/GenBank/DDBJ databases">
        <authorList>
            <consortium name="Pathogen Informatics"/>
            <person name="Doyle S."/>
        </authorList>
    </citation>
    <scope>NUCLEOTIDE SEQUENCE [LARGE SCALE GENOMIC DNA]</scope>
    <source>
        <strain evidence="2 3">NCTC13043</strain>
    </source>
</reference>
<dbReference type="EMBL" id="UGTP01000001">
    <property type="protein sequence ID" value="SUC12804.1"/>
    <property type="molecule type" value="Genomic_DNA"/>
</dbReference>
<protein>
    <submittedName>
        <fullName evidence="2">Putative DNA-binding protein</fullName>
    </submittedName>
</protein>
<evidence type="ECO:0000313" key="3">
    <source>
        <dbReference type="Proteomes" id="UP000254235"/>
    </source>
</evidence>
<dbReference type="RefSeq" id="WP_115083498.1">
    <property type="nucleotide sequence ID" value="NZ_CAJPLF010000003.1"/>
</dbReference>
<dbReference type="GeneID" id="78571106"/>
<dbReference type="AlphaFoldDB" id="A0A379F354"/>
<dbReference type="Proteomes" id="UP000254235">
    <property type="component" value="Unassembled WGS sequence"/>
</dbReference>
<dbReference type="GO" id="GO:0003677">
    <property type="term" value="F:DNA binding"/>
    <property type="evidence" value="ECO:0007669"/>
    <property type="project" value="UniProtKB-KW"/>
</dbReference>
<dbReference type="InterPro" id="IPR010992">
    <property type="entry name" value="IHF-like_DNA-bd_dom_sf"/>
</dbReference>
<dbReference type="InterPro" id="IPR041607">
    <property type="entry name" value="HU-HIG"/>
</dbReference>
<dbReference type="SUPFAM" id="SSF47729">
    <property type="entry name" value="IHF-like DNA-binding proteins"/>
    <property type="match status" value="1"/>
</dbReference>
<dbReference type="OrthoDB" id="1070929at2"/>
<sequence length="139" mass="15440">MAGKSLSYILVERKLNVGPKGKQIMQIAQPTNRRRVDFENFCAQVARATTFTRQEVAAVLSYSTEIAREIVASGDIVEFGDLGTLKPSFKSKAVPKGEKFKPNVHIEKAVVKLSPSAKYFTLNDVSYEQVSKSEKKSKL</sequence>
<name>A0A379F354_9BACT</name>
<keyword evidence="1 2" id="KW-0238">DNA-binding</keyword>
<evidence type="ECO:0000256" key="1">
    <source>
        <dbReference type="ARBA" id="ARBA00023125"/>
    </source>
</evidence>
<accession>A0A379F354</accession>
<organism evidence="2 3">
    <name type="scientific">Prevotella pallens</name>
    <dbReference type="NCBI Taxonomy" id="60133"/>
    <lineage>
        <taxon>Bacteria</taxon>
        <taxon>Pseudomonadati</taxon>
        <taxon>Bacteroidota</taxon>
        <taxon>Bacteroidia</taxon>
        <taxon>Bacteroidales</taxon>
        <taxon>Prevotellaceae</taxon>
        <taxon>Prevotella</taxon>
    </lineage>
</organism>
<dbReference type="Pfam" id="PF18291">
    <property type="entry name" value="HU-HIG"/>
    <property type="match status" value="1"/>
</dbReference>
<evidence type="ECO:0000313" key="2">
    <source>
        <dbReference type="EMBL" id="SUC12804.1"/>
    </source>
</evidence>